<dbReference type="AlphaFoldDB" id="A0A4Y2IY52"/>
<dbReference type="OrthoDB" id="6778665at2759"/>
<proteinExistence type="predicted"/>
<reference evidence="1 2" key="1">
    <citation type="journal article" date="2019" name="Sci. Rep.">
        <title>Orb-weaving spider Araneus ventricosus genome elucidates the spidroin gene catalogue.</title>
        <authorList>
            <person name="Kono N."/>
            <person name="Nakamura H."/>
            <person name="Ohtoshi R."/>
            <person name="Moran D.A.P."/>
            <person name="Shinohara A."/>
            <person name="Yoshida Y."/>
            <person name="Fujiwara M."/>
            <person name="Mori M."/>
            <person name="Tomita M."/>
            <person name="Arakawa K."/>
        </authorList>
    </citation>
    <scope>NUCLEOTIDE SEQUENCE [LARGE SCALE GENOMIC DNA]</scope>
</reference>
<gene>
    <name evidence="1" type="ORF">AVEN_29323_1</name>
</gene>
<dbReference type="Proteomes" id="UP000499080">
    <property type="component" value="Unassembled WGS sequence"/>
</dbReference>
<name>A0A4Y2IY52_ARAVE</name>
<accession>A0A4Y2IY52</accession>
<dbReference type="EMBL" id="BGPR01003017">
    <property type="protein sequence ID" value="GBM82534.1"/>
    <property type="molecule type" value="Genomic_DNA"/>
</dbReference>
<organism evidence="1 2">
    <name type="scientific">Araneus ventricosus</name>
    <name type="common">Orbweaver spider</name>
    <name type="synonym">Epeira ventricosa</name>
    <dbReference type="NCBI Taxonomy" id="182803"/>
    <lineage>
        <taxon>Eukaryota</taxon>
        <taxon>Metazoa</taxon>
        <taxon>Ecdysozoa</taxon>
        <taxon>Arthropoda</taxon>
        <taxon>Chelicerata</taxon>
        <taxon>Arachnida</taxon>
        <taxon>Araneae</taxon>
        <taxon>Araneomorphae</taxon>
        <taxon>Entelegynae</taxon>
        <taxon>Araneoidea</taxon>
        <taxon>Araneidae</taxon>
        <taxon>Araneus</taxon>
    </lineage>
</organism>
<protein>
    <submittedName>
        <fullName evidence="1">Uncharacterized protein</fullName>
    </submittedName>
</protein>
<keyword evidence="2" id="KW-1185">Reference proteome</keyword>
<sequence length="109" mass="11952">MIAVTVTPHATLNSSKGVISFGDLLNDPIEKITKKLSNQGVTHVRRITIRRDGQLLNTKYLILLSVLKNYMNTLKQDLCSFLSGHIFQTHCAVLTANVTAILNLPAAGH</sequence>
<evidence type="ECO:0000313" key="2">
    <source>
        <dbReference type="Proteomes" id="UP000499080"/>
    </source>
</evidence>
<evidence type="ECO:0000313" key="1">
    <source>
        <dbReference type="EMBL" id="GBM82534.1"/>
    </source>
</evidence>
<comment type="caution">
    <text evidence="1">The sequence shown here is derived from an EMBL/GenBank/DDBJ whole genome shotgun (WGS) entry which is preliminary data.</text>
</comment>